<sequence>MGFRRITICASLAVLSFYALLILSLAYFFEWDQVRRIWFSDRTLFTIKLSLAAATLAAVFALLLAVPAAYALSRFDFRGRLAADTILEFPIIVSPAALGAVLLIFFNNPLGEWIQAHLVTFVFSFAGVVLAQFVTVLGIATRFVKTALDEIPTEYERVARSLGAGPFRAFATTTLPLAKRGLFTAFVLSWAKAMGEFGATITVAGTMAMRTETLPVAIYMRLSTADIEGTVALILLLLFIGLGSLFLVRRVSRRRFHAET</sequence>
<dbReference type="RefSeq" id="WP_123291397.1">
    <property type="nucleotide sequence ID" value="NZ_RJVA01000016.1"/>
</dbReference>
<comment type="subunit">
    <text evidence="2">The complex is composed of two ATP-binding proteins (CysA), two transmembrane proteins (CysT and CysW) and a solute-binding protein (CysP).</text>
</comment>
<dbReference type="PANTHER" id="PTHR30406">
    <property type="entry name" value="SULFATE TRANSPORT SYSTEM PERMEASE PROTEIN"/>
    <property type="match status" value="1"/>
</dbReference>
<evidence type="ECO:0000256" key="3">
    <source>
        <dbReference type="ARBA" id="ARBA00022448"/>
    </source>
</evidence>
<comment type="subcellular location">
    <subcellularLocation>
        <location evidence="1 9">Cell membrane</location>
        <topology evidence="1 9">Multi-pass membrane protein</topology>
    </subcellularLocation>
</comment>
<feature type="transmembrane region" description="Helical" evidence="9">
    <location>
        <begin position="49"/>
        <end position="73"/>
    </location>
</feature>
<evidence type="ECO:0000313" key="12">
    <source>
        <dbReference type="Proteomes" id="UP000276223"/>
    </source>
</evidence>
<proteinExistence type="inferred from homology"/>
<keyword evidence="12" id="KW-1185">Reference proteome</keyword>
<dbReference type="Gene3D" id="1.10.3720.10">
    <property type="entry name" value="MetI-like"/>
    <property type="match status" value="1"/>
</dbReference>
<dbReference type="Pfam" id="PF00528">
    <property type="entry name" value="BPD_transp_1"/>
    <property type="match status" value="1"/>
</dbReference>
<dbReference type="OrthoDB" id="9795403at2"/>
<protein>
    <submittedName>
        <fullName evidence="11">Molybdate transport system permease protein</fullName>
    </submittedName>
</protein>
<dbReference type="GO" id="GO:0005886">
    <property type="term" value="C:plasma membrane"/>
    <property type="evidence" value="ECO:0007669"/>
    <property type="project" value="UniProtKB-SubCell"/>
</dbReference>
<dbReference type="PANTHER" id="PTHR30406:SF8">
    <property type="entry name" value="SULFATE TRANSPORT SYSTEM PERMEASE PROTEIN CYST"/>
    <property type="match status" value="1"/>
</dbReference>
<keyword evidence="4 9" id="KW-0812">Transmembrane</keyword>
<evidence type="ECO:0000256" key="1">
    <source>
        <dbReference type="ARBA" id="ARBA00004651"/>
    </source>
</evidence>
<evidence type="ECO:0000313" key="11">
    <source>
        <dbReference type="EMBL" id="ROQ89836.1"/>
    </source>
</evidence>
<dbReference type="SUPFAM" id="SSF161098">
    <property type="entry name" value="MetI-like"/>
    <property type="match status" value="1"/>
</dbReference>
<dbReference type="GO" id="GO:0015419">
    <property type="term" value="F:ABC-type sulfate transporter activity"/>
    <property type="evidence" value="ECO:0007669"/>
    <property type="project" value="InterPro"/>
</dbReference>
<evidence type="ECO:0000256" key="2">
    <source>
        <dbReference type="ARBA" id="ARBA00011779"/>
    </source>
</evidence>
<comment type="function">
    <text evidence="8">Part of the ABC transporter complex CysAWTP (TC 3.A.1.6.1) involved in sulfate/thiosulfate import. Probably responsible for the translocation of the substrate across the membrane.</text>
</comment>
<evidence type="ECO:0000256" key="7">
    <source>
        <dbReference type="ARBA" id="ARBA00023136"/>
    </source>
</evidence>
<evidence type="ECO:0000256" key="6">
    <source>
        <dbReference type="ARBA" id="ARBA00023032"/>
    </source>
</evidence>
<keyword evidence="3 9" id="KW-0813">Transport</keyword>
<name>A0A3N1URX7_9BACT</name>
<keyword evidence="5 9" id="KW-1133">Transmembrane helix</keyword>
<feature type="domain" description="ABC transmembrane type-1" evidence="10">
    <location>
        <begin position="47"/>
        <end position="246"/>
    </location>
</feature>
<dbReference type="CDD" id="cd06261">
    <property type="entry name" value="TM_PBP2"/>
    <property type="match status" value="1"/>
</dbReference>
<evidence type="ECO:0000259" key="10">
    <source>
        <dbReference type="PROSITE" id="PS50928"/>
    </source>
</evidence>
<organism evidence="11 12">
    <name type="scientific">Desulfosoma caldarium</name>
    <dbReference type="NCBI Taxonomy" id="610254"/>
    <lineage>
        <taxon>Bacteria</taxon>
        <taxon>Pseudomonadati</taxon>
        <taxon>Thermodesulfobacteriota</taxon>
        <taxon>Syntrophobacteria</taxon>
        <taxon>Syntrophobacterales</taxon>
        <taxon>Syntrophobacteraceae</taxon>
        <taxon>Desulfosoma</taxon>
    </lineage>
</organism>
<keyword evidence="6" id="KW-0764">Sulfate transport</keyword>
<feature type="transmembrane region" description="Helical" evidence="9">
    <location>
        <begin position="182"/>
        <end position="209"/>
    </location>
</feature>
<gene>
    <name evidence="11" type="ORF">EDC27_2952</name>
</gene>
<evidence type="ECO:0000256" key="9">
    <source>
        <dbReference type="RuleBase" id="RU363032"/>
    </source>
</evidence>
<dbReference type="InterPro" id="IPR035906">
    <property type="entry name" value="MetI-like_sf"/>
</dbReference>
<feature type="transmembrane region" description="Helical" evidence="9">
    <location>
        <begin position="118"/>
        <end position="140"/>
    </location>
</feature>
<evidence type="ECO:0000256" key="8">
    <source>
        <dbReference type="ARBA" id="ARBA00025323"/>
    </source>
</evidence>
<keyword evidence="7 9" id="KW-0472">Membrane</keyword>
<dbReference type="PROSITE" id="PS50928">
    <property type="entry name" value="ABC_TM1"/>
    <property type="match status" value="1"/>
</dbReference>
<evidence type="ECO:0000256" key="4">
    <source>
        <dbReference type="ARBA" id="ARBA00022692"/>
    </source>
</evidence>
<dbReference type="InterPro" id="IPR000515">
    <property type="entry name" value="MetI-like"/>
</dbReference>
<dbReference type="Proteomes" id="UP000276223">
    <property type="component" value="Unassembled WGS sequence"/>
</dbReference>
<comment type="caution">
    <text evidence="11">The sequence shown here is derived from an EMBL/GenBank/DDBJ whole genome shotgun (WGS) entry which is preliminary data.</text>
</comment>
<dbReference type="EMBL" id="RJVA01000016">
    <property type="protein sequence ID" value="ROQ89836.1"/>
    <property type="molecule type" value="Genomic_DNA"/>
</dbReference>
<evidence type="ECO:0000256" key="5">
    <source>
        <dbReference type="ARBA" id="ARBA00022989"/>
    </source>
</evidence>
<accession>A0A3N1URX7</accession>
<feature type="transmembrane region" description="Helical" evidence="9">
    <location>
        <begin position="85"/>
        <end position="106"/>
    </location>
</feature>
<dbReference type="AlphaFoldDB" id="A0A3N1URX7"/>
<feature type="transmembrane region" description="Helical" evidence="9">
    <location>
        <begin position="229"/>
        <end position="248"/>
    </location>
</feature>
<dbReference type="InterPro" id="IPR005667">
    <property type="entry name" value="Sulph_transpt2"/>
</dbReference>
<feature type="transmembrane region" description="Helical" evidence="9">
    <location>
        <begin position="7"/>
        <end position="29"/>
    </location>
</feature>
<comment type="similarity">
    <text evidence="9">Belongs to the binding-protein-dependent transport system permease family.</text>
</comment>
<reference evidence="11 12" key="1">
    <citation type="submission" date="2018-11" db="EMBL/GenBank/DDBJ databases">
        <title>Genomic Encyclopedia of Type Strains, Phase IV (KMG-IV): sequencing the most valuable type-strain genomes for metagenomic binning, comparative biology and taxonomic classification.</title>
        <authorList>
            <person name="Goeker M."/>
        </authorList>
    </citation>
    <scope>NUCLEOTIDE SEQUENCE [LARGE SCALE GENOMIC DNA]</scope>
    <source>
        <strain evidence="11 12">DSM 22027</strain>
    </source>
</reference>